<dbReference type="Gene3D" id="2.60.40.10">
    <property type="entry name" value="Immunoglobulins"/>
    <property type="match status" value="1"/>
</dbReference>
<keyword evidence="1" id="KW-0812">Transmembrane</keyword>
<keyword evidence="1" id="KW-0472">Membrane</keyword>
<dbReference type="EnsemblMetazoa" id="Aqu2.1.07824_001">
    <property type="protein sequence ID" value="Aqu2.1.07824_001"/>
    <property type="gene ID" value="Aqu2.1.07824"/>
</dbReference>
<proteinExistence type="predicted"/>
<sequence>MVSNFKTYSFTLFIVSAVDSISFIIVPVTQYVYANDNVTFECGINVTQPIPSFVTTPSVDGSVLSSGGMASLTLTATSEVNGTEVTCRVPDEATTTEPAYLYVQGPPDSVSNLTGYQLDSCCMFISWYPPFTLPGLTVQYIISVGTDQQYLNDSITNYTYCPMNPTNKQYLFNITTTNKAGNGSTSNITVGFQSTNVQLYVTDKERENVNWTFHFIVSVHQSCTNVLPLMNITLKGCTKDNCYLTTNVSISNSSYNNISLVVQFPSNKTLNTNATLYYQNGVTVQSNTITISTHDLQEFTLINITSNSVCLQFQYVSGSTPYIDVILLADDVGYITSFNISPNDQLNFTQCITNIPAGNNLTLYACEWATFWICTSNPPAVITGINITNDFTSSVLMSSVHSSSVSLTSTVLTTPSMMSVPSTSPVITTLSVSTTSSSTSITSSMTFLPTMVSTLFLPTPSIASEFRTFPSSVSTTSTVQHITSSTIINNITDTPTINSPTFINTTRLTSTLVTGTSTASSSFVIAHSSLTSSSIALSSLSSLLSSSPSPSLTAPSSISSSSSIIGLASGISIALLIIIIGMYIIIKCCH</sequence>
<evidence type="ECO:0000313" key="2">
    <source>
        <dbReference type="EnsemblMetazoa" id="Aqu2.1.07824_001"/>
    </source>
</evidence>
<reference evidence="2" key="1">
    <citation type="submission" date="2017-05" db="UniProtKB">
        <authorList>
            <consortium name="EnsemblMetazoa"/>
        </authorList>
    </citation>
    <scope>IDENTIFICATION</scope>
</reference>
<dbReference type="AlphaFoldDB" id="A0A1X7T0G2"/>
<evidence type="ECO:0000256" key="1">
    <source>
        <dbReference type="SAM" id="Phobius"/>
    </source>
</evidence>
<name>A0A1X7T0G2_AMPQE</name>
<dbReference type="InterPro" id="IPR013783">
    <property type="entry name" value="Ig-like_fold"/>
</dbReference>
<dbReference type="SUPFAM" id="SSF49265">
    <property type="entry name" value="Fibronectin type III"/>
    <property type="match status" value="1"/>
</dbReference>
<organism evidence="2">
    <name type="scientific">Amphimedon queenslandica</name>
    <name type="common">Sponge</name>
    <dbReference type="NCBI Taxonomy" id="400682"/>
    <lineage>
        <taxon>Eukaryota</taxon>
        <taxon>Metazoa</taxon>
        <taxon>Porifera</taxon>
        <taxon>Demospongiae</taxon>
        <taxon>Heteroscleromorpha</taxon>
        <taxon>Haplosclerida</taxon>
        <taxon>Niphatidae</taxon>
        <taxon>Amphimedon</taxon>
    </lineage>
</organism>
<dbReference type="InterPro" id="IPR036116">
    <property type="entry name" value="FN3_sf"/>
</dbReference>
<feature type="transmembrane region" description="Helical" evidence="1">
    <location>
        <begin position="564"/>
        <end position="586"/>
    </location>
</feature>
<protein>
    <recommendedName>
        <fullName evidence="3">Fibronectin type-III domain-containing protein</fullName>
    </recommendedName>
</protein>
<dbReference type="InParanoid" id="A0A1X7T0G2"/>
<feature type="transmembrane region" description="Helical" evidence="1">
    <location>
        <begin position="12"/>
        <end position="33"/>
    </location>
</feature>
<accession>A0A1X7T0G2</accession>
<keyword evidence="1" id="KW-1133">Transmembrane helix</keyword>
<evidence type="ECO:0008006" key="3">
    <source>
        <dbReference type="Google" id="ProtNLM"/>
    </source>
</evidence>